<accession>A0A9Q0BCN4</accession>
<feature type="compositionally biased region" description="Low complexity" evidence="2">
    <location>
        <begin position="897"/>
        <end position="912"/>
    </location>
</feature>
<dbReference type="OrthoDB" id="5835829at2759"/>
<dbReference type="SUPFAM" id="SSF53756">
    <property type="entry name" value="UDP-Glycosyltransferase/glycogen phosphorylase"/>
    <property type="match status" value="1"/>
</dbReference>
<dbReference type="InterPro" id="IPR050426">
    <property type="entry name" value="Glycosyltransferase_28"/>
</dbReference>
<dbReference type="InterPro" id="IPR002213">
    <property type="entry name" value="UDP_glucos_trans"/>
</dbReference>
<feature type="compositionally biased region" description="Acidic residues" evidence="2">
    <location>
        <begin position="94"/>
        <end position="109"/>
    </location>
</feature>
<feature type="region of interest" description="Disordered" evidence="2">
    <location>
        <begin position="1"/>
        <end position="186"/>
    </location>
</feature>
<feature type="region of interest" description="Disordered" evidence="2">
    <location>
        <begin position="880"/>
        <end position="915"/>
    </location>
</feature>
<reference evidence="5" key="1">
    <citation type="journal article" date="2021" name="J Fungi (Basel)">
        <title>Genomic and Metabolomic Analyses of the Marine Fungus Emericellopsis cladophorae: Insights into Saltwater Adaptability Mechanisms and Its Biosynthetic Potential.</title>
        <authorList>
            <person name="Goncalves M.F.M."/>
            <person name="Hilario S."/>
            <person name="Van de Peer Y."/>
            <person name="Esteves A.C."/>
            <person name="Alves A."/>
        </authorList>
    </citation>
    <scope>NUCLEOTIDE SEQUENCE</scope>
    <source>
        <strain evidence="5">MUM 19.33</strain>
    </source>
</reference>
<sequence>MMRHRGDPDHGKIHLETVPVDRPDGHRQSATVLRDEDGHLAFPGFVPASTTSPEIIQDEDSLLLKPENGSTFKEDGTKQGETSRANGRAVEHDGYEDDEDDEDTADDELAPPPAPQKSSTMPAKLDKSKSATPGHRQLAVPVLSRVKSSGSAARAGGTPTRPSAPRNWATDVNWRGSRAQAPYTPPAIRRAGTSYLNTAIWSRTEEEYISSSSSSSSDVDDNDGNTATAATRAQRGAKAKRGNQVNKRKENQPGGADADDRYRKFLVGNENYQSKGKVKKDGRLRITVNETAGTGYIAKALGAAITKMKPPKEGDALTSRIKTLDNRLSPVSSFTTEDLSPRPKLNIVIMVIGSRGDVQPFLKIGKVLKEEYGHRVRLATHPAFRDYVERDSGLEFFSVGGDPSELMAFMVKNPGMIPSLETVRAGDIGKRRAAMAEMFDGFWRACVNATDDEKDKQNLKMMGTREPFVADAIIANPPSFAHVHCAEALGIPLHLMFTFPYTPTQAFPHPLASIKKSNVDPGYTNFISYPMVEMMVWQGLGDLINDFRVKTLALDPVSTLWAPGATYRLHVPFTYMWSPGLAPKPRDWGDHIDISGFVYLDLASSFKPPKDLEEFLAAGEPPIYIGFGSIVVDDADRFTEMIFEAVEKAGVRALVSRGWGGLGSQNTPDNIFMLENTPHDWLFPKIKACVIHGGAGTTAIALKLGKPTMVVPFFGDQHFWGGMISNAKVGPEPVPYKSLTADTLAEGIKYCLTDEARMAAEEIARNIEAEGDGAHNAVRAFHRHLNLRGPRTMRCSIFKDRIAVWQPKHTNVKLSPLAADMLVDAGFTKWKNLRLMRHQEWNDFEGPGEPVTGIAGSLTHTFGNAAKGVGSVPVRLARTSKRYRKRQDRKREKKRLAAQQEQENAQNAAQQDASRENLDMALQRSRTATTNELHGEFVDDVTEGVGITATALAMAPVDLALALAQGFHNAPRLYGDDTVRKPIRITGIRSGLRAARKEFVYGMYDGWTGLVRLPYRGAKSRGVVGVAKGTGMGLMGLVLKNTAAIVGPWGYTLKGLAQQAKRTKSPSKFIRRARIIQGQREAQTLDPAGRKRLEKDVVTAYNVYRDLCGAIAHEERQRGLAGQLDRVLLDTGMLFEDIKIAKQALGALRRGESLESVIHPPTEDEVRESRRSNGKKVFSWGRDRSRSNAPGRQRAKSLKKEDKDKGKKEDIPQRCEWNQE</sequence>
<protein>
    <submittedName>
        <fullName evidence="5">Sterol 3-beta-glucosyltransferase UGT80B1-like protein</fullName>
    </submittedName>
</protein>
<dbReference type="Pfam" id="PF06722">
    <property type="entry name" value="EryCIII-like_C"/>
    <property type="match status" value="1"/>
</dbReference>
<feature type="compositionally biased region" description="Basic and acidic residues" evidence="2">
    <location>
        <begin position="1161"/>
        <end position="1171"/>
    </location>
</feature>
<dbReference type="Proteomes" id="UP001055219">
    <property type="component" value="Unassembled WGS sequence"/>
</dbReference>
<feature type="region of interest" description="Disordered" evidence="2">
    <location>
        <begin position="210"/>
        <end position="262"/>
    </location>
</feature>
<gene>
    <name evidence="5" type="ORF">J7T54_005765</name>
</gene>
<dbReference type="GO" id="GO:0016906">
    <property type="term" value="F:sterol 3-beta-glucosyltransferase activity"/>
    <property type="evidence" value="ECO:0007669"/>
    <property type="project" value="UniProtKB-ARBA"/>
</dbReference>
<feature type="domain" description="Erythromycin biosynthesis protein CIII-like C-terminal" evidence="4">
    <location>
        <begin position="665"/>
        <end position="766"/>
    </location>
</feature>
<dbReference type="GO" id="GO:0005975">
    <property type="term" value="P:carbohydrate metabolic process"/>
    <property type="evidence" value="ECO:0007669"/>
    <property type="project" value="InterPro"/>
</dbReference>
<feature type="domain" description="Glycosyltransferase family 28 N-terminal" evidence="3">
    <location>
        <begin position="347"/>
        <end position="508"/>
    </location>
</feature>
<evidence type="ECO:0000313" key="6">
    <source>
        <dbReference type="Proteomes" id="UP001055219"/>
    </source>
</evidence>
<dbReference type="FunFam" id="3.40.50.2000:FF:000009">
    <property type="entry name" value="Sterol 3-beta-glucosyltransferase UGT80A2"/>
    <property type="match status" value="1"/>
</dbReference>
<dbReference type="Pfam" id="PF03033">
    <property type="entry name" value="Glyco_transf_28"/>
    <property type="match status" value="1"/>
</dbReference>
<dbReference type="RefSeq" id="XP_051360591.1">
    <property type="nucleotide sequence ID" value="XM_051508302.1"/>
</dbReference>
<dbReference type="GeneID" id="75832248"/>
<evidence type="ECO:0000256" key="1">
    <source>
        <dbReference type="ARBA" id="ARBA00022679"/>
    </source>
</evidence>
<dbReference type="EMBL" id="JAGIXG020000042">
    <property type="protein sequence ID" value="KAI6779735.1"/>
    <property type="molecule type" value="Genomic_DNA"/>
</dbReference>
<evidence type="ECO:0000256" key="2">
    <source>
        <dbReference type="SAM" id="MobiDB-lite"/>
    </source>
</evidence>
<name>A0A9Q0BCN4_9HYPO</name>
<dbReference type="FunFam" id="3.40.50.2000:FF:000100">
    <property type="entry name" value="Glycosyltransferase family 1 protein"/>
    <property type="match status" value="1"/>
</dbReference>
<dbReference type="CDD" id="cd03784">
    <property type="entry name" value="GT1_Gtf-like"/>
    <property type="match status" value="1"/>
</dbReference>
<dbReference type="AlphaFoldDB" id="A0A9Q0BCN4"/>
<dbReference type="InterPro" id="IPR010610">
    <property type="entry name" value="EryCIII-like_C"/>
</dbReference>
<proteinExistence type="predicted"/>
<keyword evidence="6" id="KW-1185">Reference proteome</keyword>
<dbReference type="Gene3D" id="3.40.50.2000">
    <property type="entry name" value="Glycogen Phosphorylase B"/>
    <property type="match status" value="2"/>
</dbReference>
<dbReference type="InterPro" id="IPR004276">
    <property type="entry name" value="GlycoTrans_28_N"/>
</dbReference>
<feature type="compositionally biased region" description="Low complexity" evidence="2">
    <location>
        <begin position="224"/>
        <end position="234"/>
    </location>
</feature>
<feature type="region of interest" description="Disordered" evidence="2">
    <location>
        <begin position="1161"/>
        <end position="1220"/>
    </location>
</feature>
<dbReference type="PANTHER" id="PTHR48050">
    <property type="entry name" value="STEROL 3-BETA-GLUCOSYLTRANSFERASE"/>
    <property type="match status" value="1"/>
</dbReference>
<evidence type="ECO:0000259" key="4">
    <source>
        <dbReference type="Pfam" id="PF06722"/>
    </source>
</evidence>
<feature type="compositionally biased region" description="Basic and acidic residues" evidence="2">
    <location>
        <begin position="1198"/>
        <end position="1213"/>
    </location>
</feature>
<comment type="caution">
    <text evidence="5">The sequence shown here is derived from an EMBL/GenBank/DDBJ whole genome shotgun (WGS) entry which is preliminary data.</text>
</comment>
<evidence type="ECO:0000259" key="3">
    <source>
        <dbReference type="Pfam" id="PF03033"/>
    </source>
</evidence>
<evidence type="ECO:0000313" key="5">
    <source>
        <dbReference type="EMBL" id="KAI6779735.1"/>
    </source>
</evidence>
<reference evidence="5" key="2">
    <citation type="submission" date="2022-07" db="EMBL/GenBank/DDBJ databases">
        <authorList>
            <person name="Goncalves M.F.M."/>
            <person name="Hilario S."/>
            <person name="Van De Peer Y."/>
            <person name="Esteves A.C."/>
            <person name="Alves A."/>
        </authorList>
    </citation>
    <scope>NUCLEOTIDE SEQUENCE</scope>
    <source>
        <strain evidence="5">MUM 19.33</strain>
    </source>
</reference>
<dbReference type="PANTHER" id="PTHR48050:SF5">
    <property type="entry name" value="UDP-GLUCOSE,STEROL TRANSFERASE"/>
    <property type="match status" value="1"/>
</dbReference>
<keyword evidence="1" id="KW-0808">Transferase</keyword>
<organism evidence="5 6">
    <name type="scientific">Emericellopsis cladophorae</name>
    <dbReference type="NCBI Taxonomy" id="2686198"/>
    <lineage>
        <taxon>Eukaryota</taxon>
        <taxon>Fungi</taxon>
        <taxon>Dikarya</taxon>
        <taxon>Ascomycota</taxon>
        <taxon>Pezizomycotina</taxon>
        <taxon>Sordariomycetes</taxon>
        <taxon>Hypocreomycetidae</taxon>
        <taxon>Hypocreales</taxon>
        <taxon>Bionectriaceae</taxon>
        <taxon>Emericellopsis</taxon>
    </lineage>
</organism>
<feature type="compositionally biased region" description="Basic residues" evidence="2">
    <location>
        <begin position="880"/>
        <end position="896"/>
    </location>
</feature>
<feature type="compositionally biased region" description="Basic and acidic residues" evidence="2">
    <location>
        <begin position="1"/>
        <end position="39"/>
    </location>
</feature>